<protein>
    <submittedName>
        <fullName evidence="2">Uncharacterized protein</fullName>
    </submittedName>
</protein>
<dbReference type="Proteomes" id="UP000036106">
    <property type="component" value="Chromosome"/>
</dbReference>
<name>A0A0H4QGD8_9LACO</name>
<proteinExistence type="predicted"/>
<dbReference type="KEGG" id="lgn:ABM34_05225"/>
<dbReference type="EMBL" id="CP012034">
    <property type="protein sequence ID" value="AKP66997.1"/>
    <property type="molecule type" value="Genomic_DNA"/>
</dbReference>
<dbReference type="STRING" id="1007676.ABM34_05225"/>
<reference evidence="3" key="1">
    <citation type="submission" date="2015-07" db="EMBL/GenBank/DDBJ databases">
        <title>Lactobacillus ginsenosidimutans/EMML 3141/ whole genome sequencing.</title>
        <authorList>
            <person name="Kim M.K."/>
            <person name="Im W.-T."/>
            <person name="Srinivasan S."/>
            <person name="Lee J.-J."/>
        </authorList>
    </citation>
    <scope>NUCLEOTIDE SEQUENCE [LARGE SCALE GENOMIC DNA]</scope>
    <source>
        <strain evidence="3">EMML 3041</strain>
    </source>
</reference>
<dbReference type="PATRIC" id="fig|1007676.4.peg.1039"/>
<gene>
    <name evidence="2" type="ORF">ABM34_05225</name>
</gene>
<accession>A0A0H4QGD8</accession>
<feature type="transmembrane region" description="Helical" evidence="1">
    <location>
        <begin position="15"/>
        <end position="36"/>
    </location>
</feature>
<evidence type="ECO:0000313" key="3">
    <source>
        <dbReference type="Proteomes" id="UP000036106"/>
    </source>
</evidence>
<dbReference type="AlphaFoldDB" id="A0A0H4QGD8"/>
<keyword evidence="1" id="KW-0472">Membrane</keyword>
<evidence type="ECO:0000256" key="1">
    <source>
        <dbReference type="SAM" id="Phobius"/>
    </source>
</evidence>
<keyword evidence="1" id="KW-1133">Transmembrane helix</keyword>
<organism evidence="2 3">
    <name type="scientific">Companilactobacillus ginsenosidimutans</name>
    <dbReference type="NCBI Taxonomy" id="1007676"/>
    <lineage>
        <taxon>Bacteria</taxon>
        <taxon>Bacillati</taxon>
        <taxon>Bacillota</taxon>
        <taxon>Bacilli</taxon>
        <taxon>Lactobacillales</taxon>
        <taxon>Lactobacillaceae</taxon>
        <taxon>Companilactobacillus</taxon>
    </lineage>
</organism>
<evidence type="ECO:0000313" key="2">
    <source>
        <dbReference type="EMBL" id="AKP66997.1"/>
    </source>
</evidence>
<keyword evidence="1" id="KW-0812">Transmembrane</keyword>
<keyword evidence="3" id="KW-1185">Reference proteome</keyword>
<sequence length="64" mass="7664">MLVWPKYLFVIGKNYFYFLVFTKTNLTTKAFIALFMKIQKIGNNYYFDAKIRQFIKGGVRYGSF</sequence>